<reference evidence="3 4" key="1">
    <citation type="submission" date="2019-02" db="EMBL/GenBank/DDBJ databases">
        <title>Deep-cultivation of Planctomycetes and their phenomic and genomic characterization uncovers novel biology.</title>
        <authorList>
            <person name="Wiegand S."/>
            <person name="Jogler M."/>
            <person name="Boedeker C."/>
            <person name="Pinto D."/>
            <person name="Vollmers J."/>
            <person name="Rivas-Marin E."/>
            <person name="Kohn T."/>
            <person name="Peeters S.H."/>
            <person name="Heuer A."/>
            <person name="Rast P."/>
            <person name="Oberbeckmann S."/>
            <person name="Bunk B."/>
            <person name="Jeske O."/>
            <person name="Meyerdierks A."/>
            <person name="Storesund J.E."/>
            <person name="Kallscheuer N."/>
            <person name="Luecker S."/>
            <person name="Lage O.M."/>
            <person name="Pohl T."/>
            <person name="Merkel B.J."/>
            <person name="Hornburger P."/>
            <person name="Mueller R.-W."/>
            <person name="Bruemmer F."/>
            <person name="Labrenz M."/>
            <person name="Spormann A.M."/>
            <person name="Op den Camp H."/>
            <person name="Overmann J."/>
            <person name="Amann R."/>
            <person name="Jetten M.S.M."/>
            <person name="Mascher T."/>
            <person name="Medema M.H."/>
            <person name="Devos D.P."/>
            <person name="Kaster A.-K."/>
            <person name="Ovreas L."/>
            <person name="Rohde M."/>
            <person name="Galperin M.Y."/>
            <person name="Jogler C."/>
        </authorList>
    </citation>
    <scope>NUCLEOTIDE SEQUENCE [LARGE SCALE GENOMIC DNA]</scope>
    <source>
        <strain evidence="3 4">FF011L</strain>
    </source>
</reference>
<evidence type="ECO:0000313" key="3">
    <source>
        <dbReference type="EMBL" id="QDS95675.1"/>
    </source>
</evidence>
<evidence type="ECO:0000313" key="4">
    <source>
        <dbReference type="Proteomes" id="UP000320672"/>
    </source>
</evidence>
<dbReference type="OrthoDB" id="288441at2"/>
<organism evidence="3 4">
    <name type="scientific">Roseimaritima multifibrata</name>
    <dbReference type="NCBI Taxonomy" id="1930274"/>
    <lineage>
        <taxon>Bacteria</taxon>
        <taxon>Pseudomonadati</taxon>
        <taxon>Planctomycetota</taxon>
        <taxon>Planctomycetia</taxon>
        <taxon>Pirellulales</taxon>
        <taxon>Pirellulaceae</taxon>
        <taxon>Roseimaritima</taxon>
    </lineage>
</organism>
<dbReference type="KEGG" id="rml:FF011L_44750"/>
<feature type="transmembrane region" description="Helical" evidence="2">
    <location>
        <begin position="27"/>
        <end position="46"/>
    </location>
</feature>
<keyword evidence="2" id="KW-0472">Membrane</keyword>
<keyword evidence="2" id="KW-0812">Transmembrane</keyword>
<keyword evidence="4" id="KW-1185">Reference proteome</keyword>
<evidence type="ECO:0000256" key="1">
    <source>
        <dbReference type="SAM" id="MobiDB-lite"/>
    </source>
</evidence>
<dbReference type="EMBL" id="CP036262">
    <property type="protein sequence ID" value="QDS95675.1"/>
    <property type="molecule type" value="Genomic_DNA"/>
</dbReference>
<dbReference type="AlphaFoldDB" id="A0A517MLA1"/>
<feature type="compositionally biased region" description="Basic and acidic residues" evidence="1">
    <location>
        <begin position="120"/>
        <end position="129"/>
    </location>
</feature>
<sequence length="146" mass="16187">MLGLILTLVVVLPLAWLASEFQSRKEIRIALGLAAIAMAFGVAWIVGSLDRLNSNIWYGAATKDLIQNTIVELENGNDDRVLTELRALRSKFHPTYETRADYDKLVATYVNAVSDEPILHERGDPRWADDVPTDSNPLGPESQAEP</sequence>
<keyword evidence="2" id="KW-1133">Transmembrane helix</keyword>
<evidence type="ECO:0000256" key="2">
    <source>
        <dbReference type="SAM" id="Phobius"/>
    </source>
</evidence>
<feature type="region of interest" description="Disordered" evidence="1">
    <location>
        <begin position="120"/>
        <end position="146"/>
    </location>
</feature>
<dbReference type="Proteomes" id="UP000320672">
    <property type="component" value="Chromosome"/>
</dbReference>
<dbReference type="RefSeq" id="WP_145076644.1">
    <property type="nucleotide sequence ID" value="NZ_CP036262.1"/>
</dbReference>
<protein>
    <submittedName>
        <fullName evidence="3">Uncharacterized protein</fullName>
    </submittedName>
</protein>
<name>A0A517MLA1_9BACT</name>
<gene>
    <name evidence="3" type="ORF">FF011L_44750</name>
</gene>
<proteinExistence type="predicted"/>
<accession>A0A517MLA1</accession>